<evidence type="ECO:0000313" key="2">
    <source>
        <dbReference type="Proteomes" id="UP001062443"/>
    </source>
</evidence>
<organism evidence="1 2">
    <name type="scientific">Neokomagataea tanensis NBRC 106556</name>
    <dbReference type="NCBI Taxonomy" id="1223519"/>
    <lineage>
        <taxon>Bacteria</taxon>
        <taxon>Pseudomonadati</taxon>
        <taxon>Pseudomonadota</taxon>
        <taxon>Alphaproteobacteria</taxon>
        <taxon>Acetobacterales</taxon>
        <taxon>Acetobacteraceae</taxon>
        <taxon>Neokomagataea</taxon>
    </lineage>
</organism>
<protein>
    <submittedName>
        <fullName evidence="1">Uncharacterized protein</fullName>
    </submittedName>
</protein>
<keyword evidence="2" id="KW-1185">Reference proteome</keyword>
<comment type="caution">
    <text evidence="1">The sequence shown here is derived from an EMBL/GenBank/DDBJ whole genome shotgun (WGS) entry which is preliminary data.</text>
</comment>
<accession>A0ABQ0QI72</accession>
<evidence type="ECO:0000313" key="1">
    <source>
        <dbReference type="EMBL" id="GBR45743.1"/>
    </source>
</evidence>
<dbReference type="Proteomes" id="UP001062443">
    <property type="component" value="Unassembled WGS sequence"/>
</dbReference>
<dbReference type="EMBL" id="BAQB01000009">
    <property type="protein sequence ID" value="GBR45743.1"/>
    <property type="molecule type" value="Genomic_DNA"/>
</dbReference>
<reference evidence="1" key="1">
    <citation type="submission" date="2013-04" db="EMBL/GenBank/DDBJ databases">
        <title>The genome sequencing project of 58 acetic acid bacteria.</title>
        <authorList>
            <person name="Okamoto-Kainuma A."/>
            <person name="Ishikawa M."/>
            <person name="Umino S."/>
            <person name="Koizumi Y."/>
            <person name="Shiwa Y."/>
            <person name="Yoshikawa H."/>
            <person name="Matsutani M."/>
            <person name="Matsushita K."/>
        </authorList>
    </citation>
    <scope>NUCLEOTIDE SEQUENCE</scope>
    <source>
        <strain evidence="1">NBRC 106556</strain>
    </source>
</reference>
<proteinExistence type="predicted"/>
<sequence length="632" mass="70425">MQEALRPLGGSVIDVQRSSLTLKPILTSVDVERLKSGGLQAASIFMESGEKLLPDLDGIDPALDEWLDLQRLNLRKYSIAQYEASLMEVQDVVGMEEAVTRLLAIDSLNEVAWRARIEGSVRVNDLARARSFVVHYKRLLSEESVEINIDQTTRELLEQVLRYDQSAQPMRIAHEAEAVAALSQEGHFLRDRKQAQGFGAHFGLVSDAGEVSFIDRDPMLVSSSHPQNGQFDTVRRISVYIQEPMILEPETWKDCPSSEDLHECLEMFFLRAKLFQVVPFQGESESEDFIELCKKSGIDYVVRSVLRVGFQDNVPRIIIRLIDVRSGGIVVWGGYESISALNSTNIYKVLGDIFSDIHWSIIFSDVMRVSNRRDEELSRFGQSMRALSLSLRFNVESFDRITHLIGKPSDGAHTALVTAMTALSRLNGDFHSSAADIIQWGVEGARQAIALQPERSAVALLWGALTMAEGGLLLSSVSHKTSLRSVIRGAGVSLSVRERFMCAALEALLDQDITVAAESAQEMLDAMHGSPLRAYYEMFFLMTLVVGLPGEKALEQANRMVCLYPRHPMSAVALVVASAQVGQMKDEHARSVQHLRSLLPDLTIEDVVTRCAYLPQQGLDMIRESLMQAEFQ</sequence>
<gene>
    <name evidence="1" type="ORF">AA106556_0876</name>
</gene>
<name>A0ABQ0QI72_9PROT</name>